<comment type="caution">
    <text evidence="1">The sequence shown here is derived from an EMBL/GenBank/DDBJ whole genome shotgun (WGS) entry which is preliminary data.</text>
</comment>
<evidence type="ECO:0000313" key="2">
    <source>
        <dbReference type="Proteomes" id="UP000299102"/>
    </source>
</evidence>
<dbReference type="Proteomes" id="UP000299102">
    <property type="component" value="Unassembled WGS sequence"/>
</dbReference>
<proteinExistence type="predicted"/>
<organism evidence="1 2">
    <name type="scientific">Eumeta variegata</name>
    <name type="common">Bagworm moth</name>
    <name type="synonym">Eumeta japonica</name>
    <dbReference type="NCBI Taxonomy" id="151549"/>
    <lineage>
        <taxon>Eukaryota</taxon>
        <taxon>Metazoa</taxon>
        <taxon>Ecdysozoa</taxon>
        <taxon>Arthropoda</taxon>
        <taxon>Hexapoda</taxon>
        <taxon>Insecta</taxon>
        <taxon>Pterygota</taxon>
        <taxon>Neoptera</taxon>
        <taxon>Endopterygota</taxon>
        <taxon>Lepidoptera</taxon>
        <taxon>Glossata</taxon>
        <taxon>Ditrysia</taxon>
        <taxon>Tineoidea</taxon>
        <taxon>Psychidae</taxon>
        <taxon>Oiketicinae</taxon>
        <taxon>Eumeta</taxon>
    </lineage>
</organism>
<dbReference type="EMBL" id="BGZK01001137">
    <property type="protein sequence ID" value="GBP72213.1"/>
    <property type="molecule type" value="Genomic_DNA"/>
</dbReference>
<dbReference type="AlphaFoldDB" id="A0A4C1YA05"/>
<gene>
    <name evidence="1" type="ORF">EVAR_51120_1</name>
</gene>
<sequence>MVHDEIWTRPTAHGGALQFVPSPGRMAARGSFQRRRRPHDINTVHNSVRAAHFSRAPEPEGRQTPLINRISIFLRKWVFMRFPRRPAAVGMPRFPLPCEVKNRRIPDNKYAYVAPVALRGGRELAEFSMEPDGGG</sequence>
<name>A0A4C1YA05_EUMVA</name>
<accession>A0A4C1YA05</accession>
<reference evidence="1 2" key="1">
    <citation type="journal article" date="2019" name="Commun. Biol.">
        <title>The bagworm genome reveals a unique fibroin gene that provides high tensile strength.</title>
        <authorList>
            <person name="Kono N."/>
            <person name="Nakamura H."/>
            <person name="Ohtoshi R."/>
            <person name="Tomita M."/>
            <person name="Numata K."/>
            <person name="Arakawa K."/>
        </authorList>
    </citation>
    <scope>NUCLEOTIDE SEQUENCE [LARGE SCALE GENOMIC DNA]</scope>
</reference>
<evidence type="ECO:0000313" key="1">
    <source>
        <dbReference type="EMBL" id="GBP72213.1"/>
    </source>
</evidence>
<keyword evidence="2" id="KW-1185">Reference proteome</keyword>
<protein>
    <submittedName>
        <fullName evidence="1">Uncharacterized protein</fullName>
    </submittedName>
</protein>